<comment type="function">
    <text evidence="12">Beta-glucanases participate in the metabolism of beta-glucan, the main structural component of the cell wall. Acts on lutean, pustulan and 1,6-oligo-beta-D-glucosides.</text>
</comment>
<dbReference type="InterPro" id="IPR050386">
    <property type="entry name" value="Glycosyl_hydrolase_5"/>
</dbReference>
<keyword evidence="9" id="KW-0961">Cell wall biogenesis/degradation</keyword>
<evidence type="ECO:0000313" key="21">
    <source>
        <dbReference type="Proteomes" id="UP001345691"/>
    </source>
</evidence>
<evidence type="ECO:0000256" key="13">
    <source>
        <dbReference type="ARBA" id="ARBA00038935"/>
    </source>
</evidence>
<dbReference type="EMBL" id="JAVRRF010000007">
    <property type="protein sequence ID" value="KAK5063315.1"/>
    <property type="molecule type" value="Genomic_DNA"/>
</dbReference>
<dbReference type="SUPFAM" id="SSF51445">
    <property type="entry name" value="(Trans)glycosidases"/>
    <property type="match status" value="1"/>
</dbReference>
<proteinExistence type="inferred from homology"/>
<evidence type="ECO:0000256" key="18">
    <source>
        <dbReference type="SAM" id="SignalP"/>
    </source>
</evidence>
<organism evidence="20 21">
    <name type="scientific">Exophiala sideris</name>
    <dbReference type="NCBI Taxonomy" id="1016849"/>
    <lineage>
        <taxon>Eukaryota</taxon>
        <taxon>Fungi</taxon>
        <taxon>Dikarya</taxon>
        <taxon>Ascomycota</taxon>
        <taxon>Pezizomycotina</taxon>
        <taxon>Eurotiomycetes</taxon>
        <taxon>Chaetothyriomycetidae</taxon>
        <taxon>Chaetothyriales</taxon>
        <taxon>Herpotrichiellaceae</taxon>
        <taxon>Exophiala</taxon>
    </lineage>
</organism>
<evidence type="ECO:0000256" key="8">
    <source>
        <dbReference type="ARBA" id="ARBA00023295"/>
    </source>
</evidence>
<keyword evidence="4 18" id="KW-0732">Signal</keyword>
<evidence type="ECO:0000256" key="15">
    <source>
        <dbReference type="ARBA" id="ARBA00042025"/>
    </source>
</evidence>
<keyword evidence="7" id="KW-0119">Carbohydrate metabolism</keyword>
<evidence type="ECO:0000256" key="9">
    <source>
        <dbReference type="ARBA" id="ARBA00023316"/>
    </source>
</evidence>
<evidence type="ECO:0000256" key="4">
    <source>
        <dbReference type="ARBA" id="ARBA00022729"/>
    </source>
</evidence>
<dbReference type="EC" id="3.2.1.75" evidence="13"/>
<feature type="domain" description="Glycoside hydrolase family 5" evidence="19">
    <location>
        <begin position="109"/>
        <end position="400"/>
    </location>
</feature>
<dbReference type="Pfam" id="PF00150">
    <property type="entry name" value="Cellulase"/>
    <property type="match status" value="1"/>
</dbReference>
<protein>
    <recommendedName>
        <fullName evidence="13">glucan endo-1,6-beta-glucosidase</fullName>
        <ecNumber evidence="13">3.2.1.75</ecNumber>
    </recommendedName>
    <alternativeName>
        <fullName evidence="15">Beta-1,6-glucanase B</fullName>
    </alternativeName>
    <alternativeName>
        <fullName evidence="14">Endo-1,6-beta-D-glucanase B</fullName>
    </alternativeName>
    <alternativeName>
        <fullName evidence="16">Endo-1,6-beta-glucanase B</fullName>
    </alternativeName>
</protein>
<dbReference type="InterPro" id="IPR017853">
    <property type="entry name" value="GH"/>
</dbReference>
<keyword evidence="21" id="KW-1185">Reference proteome</keyword>
<name>A0ABR0JF12_9EURO</name>
<evidence type="ECO:0000256" key="1">
    <source>
        <dbReference type="ARBA" id="ARBA00004613"/>
    </source>
</evidence>
<dbReference type="InterPro" id="IPR001547">
    <property type="entry name" value="Glyco_hydro_5"/>
</dbReference>
<comment type="similarity">
    <text evidence="2 17">Belongs to the glycosyl hydrolase 5 (cellulase A) family.</text>
</comment>
<evidence type="ECO:0000259" key="19">
    <source>
        <dbReference type="Pfam" id="PF00150"/>
    </source>
</evidence>
<evidence type="ECO:0000256" key="14">
    <source>
        <dbReference type="ARBA" id="ARBA00041472"/>
    </source>
</evidence>
<keyword evidence="3" id="KW-0964">Secreted</keyword>
<gene>
    <name evidence="20" type="ORF">LTR69_004021</name>
</gene>
<dbReference type="PANTHER" id="PTHR31297:SF39">
    <property type="entry name" value="GLUCAN ENDO-1,6-BETA-GLUCOSIDASE B"/>
    <property type="match status" value="1"/>
</dbReference>
<keyword evidence="5 17" id="KW-0378">Hydrolase</keyword>
<keyword evidence="6" id="KW-0325">Glycoprotein</keyword>
<evidence type="ECO:0000256" key="10">
    <source>
        <dbReference type="ARBA" id="ARBA00023326"/>
    </source>
</evidence>
<reference evidence="20 21" key="1">
    <citation type="submission" date="2023-08" db="EMBL/GenBank/DDBJ databases">
        <title>Black Yeasts Isolated from many extreme environments.</title>
        <authorList>
            <person name="Coleine C."/>
            <person name="Stajich J.E."/>
            <person name="Selbmann L."/>
        </authorList>
    </citation>
    <scope>NUCLEOTIDE SEQUENCE [LARGE SCALE GENOMIC DNA]</scope>
    <source>
        <strain evidence="20 21">CCFEE 6328</strain>
    </source>
</reference>
<dbReference type="Gene3D" id="3.20.20.80">
    <property type="entry name" value="Glycosidases"/>
    <property type="match status" value="1"/>
</dbReference>
<comment type="caution">
    <text evidence="20">The sequence shown here is derived from an EMBL/GenBank/DDBJ whole genome shotgun (WGS) entry which is preliminary data.</text>
</comment>
<evidence type="ECO:0000256" key="2">
    <source>
        <dbReference type="ARBA" id="ARBA00005641"/>
    </source>
</evidence>
<sequence length="434" mass="48708">MHLNAYACAAACLIVGSQAWLPGEHRQILSKDGIDLFNRSSLHQAGLLKKRYLPTSYGNDKNAIRGVNLGSLFIIENWLSDDIFAGWGCSDSSEFDCVSSLNDQAKANSDFQSHWGSWITQDDFTKMVSYGLNTVRIPVGYWFLESIVDSSEHFAQGGEQYLDQVVGWAKDAGLYVIIDLHGAPGAQVKDADTGQLNPSPGFYDDYNYNRSYTWLEWMTKKVHTNSAYSTVGMLEIVNEPERTWDTATYPSAVANSDSMRETYYPTAWSNIRKTESSLGVASDAQLSIMMMDQKWGSGDPKQYLTDLTLAAYDDHEYVKYAGVAETQDAYLSYSCNDNRSGNWPVFVGEWSLSVADDIQWTSGWDPTVKANKAFYQKWWAAQVMSYEKTAQGWVFWTWKTSGSLNDPRWDYQMAVTAGLIDTDIDNAYTLGACS</sequence>
<keyword evidence="10" id="KW-0624">Polysaccharide degradation</keyword>
<keyword evidence="8 17" id="KW-0326">Glycosidase</keyword>
<evidence type="ECO:0000256" key="16">
    <source>
        <dbReference type="ARBA" id="ARBA00043257"/>
    </source>
</evidence>
<accession>A0ABR0JF12</accession>
<comment type="subcellular location">
    <subcellularLocation>
        <location evidence="1">Secreted</location>
    </subcellularLocation>
</comment>
<dbReference type="PANTHER" id="PTHR31297">
    <property type="entry name" value="GLUCAN ENDO-1,6-BETA-GLUCOSIDASE B"/>
    <property type="match status" value="1"/>
</dbReference>
<evidence type="ECO:0000256" key="7">
    <source>
        <dbReference type="ARBA" id="ARBA00023277"/>
    </source>
</evidence>
<feature type="chain" id="PRO_5045715064" description="glucan endo-1,6-beta-glucosidase" evidence="18">
    <location>
        <begin position="20"/>
        <end position="434"/>
    </location>
</feature>
<dbReference type="Proteomes" id="UP001345691">
    <property type="component" value="Unassembled WGS sequence"/>
</dbReference>
<evidence type="ECO:0000256" key="11">
    <source>
        <dbReference type="ARBA" id="ARBA00036633"/>
    </source>
</evidence>
<evidence type="ECO:0000256" key="5">
    <source>
        <dbReference type="ARBA" id="ARBA00022801"/>
    </source>
</evidence>
<feature type="signal peptide" evidence="18">
    <location>
        <begin position="1"/>
        <end position="19"/>
    </location>
</feature>
<evidence type="ECO:0000256" key="6">
    <source>
        <dbReference type="ARBA" id="ARBA00023180"/>
    </source>
</evidence>
<evidence type="ECO:0000256" key="17">
    <source>
        <dbReference type="RuleBase" id="RU361153"/>
    </source>
</evidence>
<comment type="catalytic activity">
    <reaction evidence="11">
        <text>Random hydrolysis of (1-&gt;6)-linkages in (1-&gt;6)-beta-D-glucans.</text>
        <dbReference type="EC" id="3.2.1.75"/>
    </reaction>
</comment>
<evidence type="ECO:0000256" key="3">
    <source>
        <dbReference type="ARBA" id="ARBA00022525"/>
    </source>
</evidence>
<evidence type="ECO:0000256" key="12">
    <source>
        <dbReference type="ARBA" id="ARBA00037628"/>
    </source>
</evidence>
<evidence type="ECO:0000313" key="20">
    <source>
        <dbReference type="EMBL" id="KAK5063315.1"/>
    </source>
</evidence>